<gene>
    <name evidence="2" type="ORF">OCL97_22305</name>
</gene>
<name>A0ABW6CUD3_9CAUL</name>
<protein>
    <submittedName>
        <fullName evidence="2">DUF2493 domain-containing protein</fullName>
    </submittedName>
</protein>
<organism evidence="2 3">
    <name type="scientific">Phenylobacterium ferrooxidans</name>
    <dbReference type="NCBI Taxonomy" id="2982689"/>
    <lineage>
        <taxon>Bacteria</taxon>
        <taxon>Pseudomonadati</taxon>
        <taxon>Pseudomonadota</taxon>
        <taxon>Alphaproteobacteria</taxon>
        <taxon>Caulobacterales</taxon>
        <taxon>Caulobacteraceae</taxon>
        <taxon>Phenylobacterium</taxon>
    </lineage>
</organism>
<dbReference type="InterPro" id="IPR019627">
    <property type="entry name" value="YAcAr"/>
</dbReference>
<reference evidence="2 3" key="1">
    <citation type="submission" date="2022-09" db="EMBL/GenBank/DDBJ databases">
        <title>New species of Phenylobacterium.</title>
        <authorList>
            <person name="Mieszkin S."/>
        </authorList>
    </citation>
    <scope>NUCLEOTIDE SEQUENCE [LARGE SCALE GENOMIC DNA]</scope>
    <source>
        <strain evidence="2 3">HK31-G</strain>
    </source>
</reference>
<dbReference type="EMBL" id="JAOTJD010000080">
    <property type="protein sequence ID" value="MFD3266680.1"/>
    <property type="molecule type" value="Genomic_DNA"/>
</dbReference>
<evidence type="ECO:0000313" key="3">
    <source>
        <dbReference type="Proteomes" id="UP001598130"/>
    </source>
</evidence>
<evidence type="ECO:0000259" key="1">
    <source>
        <dbReference type="Pfam" id="PF10686"/>
    </source>
</evidence>
<evidence type="ECO:0000313" key="2">
    <source>
        <dbReference type="EMBL" id="MFD3266680.1"/>
    </source>
</evidence>
<dbReference type="Pfam" id="PF10686">
    <property type="entry name" value="YAcAr"/>
    <property type="match status" value="1"/>
</dbReference>
<proteinExistence type="predicted"/>
<comment type="caution">
    <text evidence="2">The sequence shown here is derived from an EMBL/GenBank/DDBJ whole genome shotgun (WGS) entry which is preliminary data.</text>
</comment>
<dbReference type="RefSeq" id="WP_377371914.1">
    <property type="nucleotide sequence ID" value="NZ_JAOTJD010000080.1"/>
</dbReference>
<keyword evidence="3" id="KW-1185">Reference proteome</keyword>
<dbReference type="Proteomes" id="UP001598130">
    <property type="component" value="Unassembled WGS sequence"/>
</dbReference>
<sequence length="310" mass="33597">MQFSSHAPLTGQMTHFEAQALTLDDPRPHPHEEALIQLGHALMNEVLDVFIDTALEDFQAIASESLIGAFHSAAQRIEREADRARDDLNRLTRDFDGSEIADTELQTATRKARAADVATMALEFVRDAAAASYTTATGEVWSPWKGNVRASRTTAAQIEARDVIRSAKARKHSAADPGATIIAFRGSPLADTAEDAGRIFDALNWAREQWPEMALATTGAKGAEKLANKWAKSKNVTLVLAKADFDRHGRAAPFRANDEMLELDPVCVLTLANTLNAERGAGLQPFGPALNLGQKAGDKGVRHVVIRARA</sequence>
<feature type="domain" description="YspA cpYpsA-related SLOG" evidence="1">
    <location>
        <begin position="181"/>
        <end position="248"/>
    </location>
</feature>
<accession>A0ABW6CUD3</accession>